<dbReference type="EMBL" id="JABZXO010000011">
    <property type="protein sequence ID" value="MBF1657356.1"/>
    <property type="molecule type" value="Genomic_DNA"/>
</dbReference>
<keyword evidence="3" id="KW-0808">Transferase</keyword>
<reference evidence="7" key="2">
    <citation type="submission" date="2015-08" db="EMBL/GenBank/DDBJ databases">
        <title>Complete genome sequence of Rothia mucilaginosa strain NUM-Rm6536.</title>
        <authorList>
            <person name="Nambu T."/>
        </authorList>
    </citation>
    <scope>NUCLEOTIDE SEQUENCE [LARGE SCALE GENOMIC DNA]</scope>
    <source>
        <strain evidence="7">NUM-Rm6536</strain>
    </source>
</reference>
<reference evidence="2" key="3">
    <citation type="submission" date="2017-09" db="EMBL/GenBank/DDBJ databases">
        <title>FDA dAtabase for Regulatory Grade micrObial Sequences (FDA-ARGOS): Supporting development and validation of Infectious Disease Dx tests.</title>
        <authorList>
            <person name="Campos J."/>
            <person name="Goldberg B."/>
            <person name="Tallon L."/>
            <person name="Sadzewicz L."/>
            <person name="Ott S."/>
            <person name="Zhao X."/>
            <person name="Nagaraj S."/>
            <person name="Vavikolanu K."/>
            <person name="Aluvathingal J."/>
            <person name="Nadendla S."/>
            <person name="Geyer C."/>
            <person name="Nandy P."/>
            <person name="Hobson J."/>
            <person name="Sichtig H."/>
        </authorList>
    </citation>
    <scope>NUCLEOTIDE SEQUENCE</scope>
    <source>
        <strain evidence="2">FDAARGOS_369</strain>
    </source>
</reference>
<evidence type="ECO:0000256" key="1">
    <source>
        <dbReference type="HAMAP-Rule" id="MF_00122"/>
    </source>
</evidence>
<dbReference type="AlphaFoldDB" id="A0A0K2RYC2"/>
<dbReference type="GO" id="GO:0005524">
    <property type="term" value="F:ATP binding"/>
    <property type="evidence" value="ECO:0007669"/>
    <property type="project" value="UniProtKB-KW"/>
</dbReference>
<dbReference type="Proteomes" id="UP000713964">
    <property type="component" value="Unassembled WGS sequence"/>
</dbReference>
<keyword evidence="1" id="KW-0648">Protein biosynthesis</keyword>
<dbReference type="RefSeq" id="WP_005507016.1">
    <property type="nucleotide sequence ID" value="NZ_AP014938.1"/>
</dbReference>
<organism evidence="3">
    <name type="scientific">Rothia mucilaginosa</name>
    <dbReference type="NCBI Taxonomy" id="43675"/>
    <lineage>
        <taxon>Bacteria</taxon>
        <taxon>Bacillati</taxon>
        <taxon>Actinomycetota</taxon>
        <taxon>Actinomycetes</taxon>
        <taxon>Micrococcales</taxon>
        <taxon>Micrococcaceae</taxon>
        <taxon>Rothia</taxon>
    </lineage>
</organism>
<dbReference type="HAMAP" id="MF_00122">
    <property type="entry name" value="GatC"/>
    <property type="match status" value="1"/>
</dbReference>
<accession>A0A0K2RYC2</accession>
<dbReference type="GO" id="GO:0050567">
    <property type="term" value="F:glutaminyl-tRNA synthase (glutamine-hydrolyzing) activity"/>
    <property type="evidence" value="ECO:0007669"/>
    <property type="project" value="UniProtKB-UniRule"/>
</dbReference>
<keyword evidence="1" id="KW-0436">Ligase</keyword>
<comment type="catalytic activity">
    <reaction evidence="1">
        <text>L-aspartyl-tRNA(Asn) + L-glutamine + ATP + H2O = L-asparaginyl-tRNA(Asn) + L-glutamate + ADP + phosphate + 2 H(+)</text>
        <dbReference type="Rhea" id="RHEA:14513"/>
        <dbReference type="Rhea" id="RHEA-COMP:9674"/>
        <dbReference type="Rhea" id="RHEA-COMP:9677"/>
        <dbReference type="ChEBI" id="CHEBI:15377"/>
        <dbReference type="ChEBI" id="CHEBI:15378"/>
        <dbReference type="ChEBI" id="CHEBI:29985"/>
        <dbReference type="ChEBI" id="CHEBI:30616"/>
        <dbReference type="ChEBI" id="CHEBI:43474"/>
        <dbReference type="ChEBI" id="CHEBI:58359"/>
        <dbReference type="ChEBI" id="CHEBI:78515"/>
        <dbReference type="ChEBI" id="CHEBI:78516"/>
        <dbReference type="ChEBI" id="CHEBI:456216"/>
    </reaction>
</comment>
<comment type="catalytic activity">
    <reaction evidence="1">
        <text>L-glutamyl-tRNA(Gln) + L-glutamine + ATP + H2O = L-glutaminyl-tRNA(Gln) + L-glutamate + ADP + phosphate + H(+)</text>
        <dbReference type="Rhea" id="RHEA:17521"/>
        <dbReference type="Rhea" id="RHEA-COMP:9681"/>
        <dbReference type="Rhea" id="RHEA-COMP:9684"/>
        <dbReference type="ChEBI" id="CHEBI:15377"/>
        <dbReference type="ChEBI" id="CHEBI:15378"/>
        <dbReference type="ChEBI" id="CHEBI:29985"/>
        <dbReference type="ChEBI" id="CHEBI:30616"/>
        <dbReference type="ChEBI" id="CHEBI:43474"/>
        <dbReference type="ChEBI" id="CHEBI:58359"/>
        <dbReference type="ChEBI" id="CHEBI:78520"/>
        <dbReference type="ChEBI" id="CHEBI:78521"/>
        <dbReference type="ChEBI" id="CHEBI:456216"/>
    </reaction>
</comment>
<dbReference type="Pfam" id="PF02686">
    <property type="entry name" value="GatC"/>
    <property type="match status" value="1"/>
</dbReference>
<dbReference type="EMBL" id="CP023510">
    <property type="protein sequence ID" value="ATF62747.1"/>
    <property type="molecule type" value="Genomic_DNA"/>
</dbReference>
<dbReference type="GO" id="GO:0016740">
    <property type="term" value="F:transferase activity"/>
    <property type="evidence" value="ECO:0007669"/>
    <property type="project" value="UniProtKB-KW"/>
</dbReference>
<reference evidence="8" key="4">
    <citation type="submission" date="2017-09" db="EMBL/GenBank/DDBJ databases">
        <title>FDA dAtabase for Regulatory Grade micrObial Sequences (FDA-ARGOS): Supporting development and validation of Infectious Disease Dx tests.</title>
        <authorList>
            <person name="Minogue T."/>
            <person name="Wolcott M."/>
            <person name="Wasieloski L."/>
            <person name="Aguilar W."/>
            <person name="Moore D."/>
            <person name="Tallon L."/>
            <person name="Sadzewicz L."/>
            <person name="Ott S."/>
            <person name="Zhao X."/>
            <person name="Nagaraj S."/>
            <person name="Vavikolanu K."/>
            <person name="Aluvathingal J."/>
            <person name="Nadendla S."/>
            <person name="Sichtig H."/>
        </authorList>
    </citation>
    <scope>NUCLEOTIDE SEQUENCE [LARGE SCALE GENOMIC DNA]</scope>
    <source>
        <strain evidence="8">FDAARGOS_369</strain>
    </source>
</reference>
<reference evidence="3" key="1">
    <citation type="submission" date="2015-08" db="EMBL/GenBank/DDBJ databases">
        <title>Complete DNA Sequence of Pseudomonas syringae pv. actinidiae, the Causal Agent of Kiwifruit Canker Disease.</title>
        <authorList>
            <person name="Rikkerink E.H.A."/>
            <person name="Fineran P.C."/>
        </authorList>
    </citation>
    <scope>NUCLEOTIDE SEQUENCE</scope>
    <source>
        <strain evidence="3">NUM-Rm6536</strain>
    </source>
</reference>
<gene>
    <name evidence="1 4" type="primary">gatC</name>
    <name evidence="2" type="ORF">CO690_03265</name>
    <name evidence="5" type="ORF">HXO58_05030</name>
    <name evidence="4" type="ORF">HXO61_05440</name>
    <name evidence="6" type="ORF">HXO64_02065</name>
    <name evidence="3" type="ORF">RM6536_0335</name>
</gene>
<dbReference type="OMA" id="VTPMAMK"/>
<evidence type="ECO:0000313" key="3">
    <source>
        <dbReference type="EMBL" id="BAS19582.1"/>
    </source>
</evidence>
<comment type="similarity">
    <text evidence="1">Belongs to the GatC family.</text>
</comment>
<dbReference type="EMBL" id="JABZXR010000005">
    <property type="protein sequence ID" value="MBF1663326.1"/>
    <property type="molecule type" value="Genomic_DNA"/>
</dbReference>
<protein>
    <recommendedName>
        <fullName evidence="1">Aspartyl/glutamyl-tRNA(Asn/Gln) amidotransferase subunit C</fullName>
        <shortName evidence="1">Asp/Glu-ADT subunit C</shortName>
        <ecNumber evidence="1">6.3.5.-</ecNumber>
    </recommendedName>
</protein>
<evidence type="ECO:0000313" key="5">
    <source>
        <dbReference type="EMBL" id="MBF1659180.1"/>
    </source>
</evidence>
<dbReference type="NCBIfam" id="TIGR00135">
    <property type="entry name" value="gatC"/>
    <property type="match status" value="1"/>
</dbReference>
<name>A0A0K2RYC2_9MICC</name>
<dbReference type="InterPro" id="IPR036113">
    <property type="entry name" value="Asp/Glu-ADT_sf_sub_c"/>
</dbReference>
<dbReference type="EMBL" id="AP014938">
    <property type="protein sequence ID" value="BAS19582.1"/>
    <property type="molecule type" value="Genomic_DNA"/>
</dbReference>
<comment type="subunit">
    <text evidence="1">Heterotrimer of A, B and C subunits.</text>
</comment>
<dbReference type="InterPro" id="IPR003837">
    <property type="entry name" value="GatC"/>
</dbReference>
<evidence type="ECO:0000313" key="8">
    <source>
        <dbReference type="Proteomes" id="UP000218628"/>
    </source>
</evidence>
<keyword evidence="1" id="KW-0547">Nucleotide-binding</keyword>
<dbReference type="Proteomes" id="UP000066203">
    <property type="component" value="Chromosome"/>
</dbReference>
<dbReference type="Proteomes" id="UP000218628">
    <property type="component" value="Chromosome"/>
</dbReference>
<evidence type="ECO:0000313" key="6">
    <source>
        <dbReference type="EMBL" id="MBF1663326.1"/>
    </source>
</evidence>
<reference evidence="4" key="5">
    <citation type="submission" date="2020-04" db="EMBL/GenBank/DDBJ databases">
        <title>Deep metagenomics examines the oral microbiome during advanced dental caries in children, revealing novel taxa and co-occurrences with host molecules.</title>
        <authorList>
            <person name="Baker J.L."/>
            <person name="Morton J.T."/>
            <person name="Dinis M."/>
            <person name="Alvarez R."/>
            <person name="Tran N.C."/>
            <person name="Knight R."/>
            <person name="Edlund A."/>
        </authorList>
    </citation>
    <scope>NUCLEOTIDE SEQUENCE</scope>
    <source>
        <strain evidence="5">JCVI_29_bin.11</strain>
        <strain evidence="4">JCVI_39_bin.18</strain>
        <strain evidence="6">JCVI_44_bin.2</strain>
    </source>
</reference>
<proteinExistence type="inferred from homology"/>
<dbReference type="EC" id="6.3.5.-" evidence="1"/>
<dbReference type="EMBL" id="JABZXL010000011">
    <property type="protein sequence ID" value="MBF1659180.1"/>
    <property type="molecule type" value="Genomic_DNA"/>
</dbReference>
<comment type="function">
    <text evidence="1">Allows the formation of correctly charged Asn-tRNA(Asn) or Gln-tRNA(Gln) through the transamidation of misacylated Asp-tRNA(Asn) or Glu-tRNA(Gln) in organisms which lack either or both of asparaginyl-tRNA or glutaminyl-tRNA synthetases. The reaction takes place in the presence of glutamine and ATP through an activated phospho-Asp-tRNA(Asn) or phospho-Glu-tRNA(Gln).</text>
</comment>
<dbReference type="SUPFAM" id="SSF141000">
    <property type="entry name" value="Glu-tRNAGln amidotransferase C subunit"/>
    <property type="match status" value="1"/>
</dbReference>
<dbReference type="GO" id="GO:0006412">
    <property type="term" value="P:translation"/>
    <property type="evidence" value="ECO:0007669"/>
    <property type="project" value="UniProtKB-UniRule"/>
</dbReference>
<dbReference type="GO" id="GO:0006450">
    <property type="term" value="P:regulation of translational fidelity"/>
    <property type="evidence" value="ECO:0007669"/>
    <property type="project" value="InterPro"/>
</dbReference>
<evidence type="ECO:0000313" key="2">
    <source>
        <dbReference type="EMBL" id="ATF62747.1"/>
    </source>
</evidence>
<sequence length="98" mass="10554">MSAITFEQVKHLASLALIEMTDEELTAMASELDVIVASVETMSQKATADIPATSHPIPLENVFREDVPVTTLTQEEALSGAPDAQDGKFRVPAILDED</sequence>
<dbReference type="Gene3D" id="1.10.20.60">
    <property type="entry name" value="Glu-tRNAGln amidotransferase C subunit, N-terminal domain"/>
    <property type="match status" value="1"/>
</dbReference>
<keyword evidence="1" id="KW-0067">ATP-binding</keyword>
<dbReference type="PATRIC" id="fig|43675.28.peg.339"/>
<dbReference type="GeneID" id="61436778"/>
<dbReference type="Proteomes" id="UP000770330">
    <property type="component" value="Unassembled WGS sequence"/>
</dbReference>
<evidence type="ECO:0000313" key="7">
    <source>
        <dbReference type="Proteomes" id="UP000066203"/>
    </source>
</evidence>
<evidence type="ECO:0000313" key="4">
    <source>
        <dbReference type="EMBL" id="MBF1657356.1"/>
    </source>
</evidence>
<dbReference type="Proteomes" id="UP000756427">
    <property type="component" value="Unassembled WGS sequence"/>
</dbReference>